<dbReference type="STRING" id="642492.Clole_4269"/>
<comment type="subcellular location">
    <subcellularLocation>
        <location evidence="6">Cytoplasm</location>
    </subcellularLocation>
</comment>
<evidence type="ECO:0000313" key="9">
    <source>
        <dbReference type="Proteomes" id="UP000008467"/>
    </source>
</evidence>
<evidence type="ECO:0000256" key="1">
    <source>
        <dbReference type="ARBA" id="ARBA00022490"/>
    </source>
</evidence>
<evidence type="ECO:0000256" key="4">
    <source>
        <dbReference type="ARBA" id="ARBA00023186"/>
    </source>
</evidence>
<dbReference type="EMBL" id="CP002582">
    <property type="protein sequence ID" value="ADZ85940.1"/>
    <property type="molecule type" value="Genomic_DNA"/>
</dbReference>
<dbReference type="InterPro" id="IPR039247">
    <property type="entry name" value="KhpB"/>
</dbReference>
<keyword evidence="1 6" id="KW-0963">Cytoplasm</keyword>
<dbReference type="Proteomes" id="UP000008467">
    <property type="component" value="Chromosome"/>
</dbReference>
<evidence type="ECO:0000313" key="8">
    <source>
        <dbReference type="EMBL" id="ADZ85940.1"/>
    </source>
</evidence>
<keyword evidence="9" id="KW-1185">Reference proteome</keyword>
<dbReference type="Pfam" id="PF13083">
    <property type="entry name" value="KH_KhpA-B"/>
    <property type="match status" value="1"/>
</dbReference>
<dbReference type="KEGG" id="cle:Clole_4269"/>
<dbReference type="Pfam" id="PF14804">
    <property type="entry name" value="Jag_N"/>
    <property type="match status" value="1"/>
</dbReference>
<dbReference type="GO" id="GO:0003723">
    <property type="term" value="F:RNA binding"/>
    <property type="evidence" value="ECO:0007669"/>
    <property type="project" value="UniProtKB-UniRule"/>
</dbReference>
<dbReference type="CDD" id="cd02644">
    <property type="entry name" value="R3H_jag"/>
    <property type="match status" value="1"/>
</dbReference>
<dbReference type="GO" id="GO:0009252">
    <property type="term" value="P:peptidoglycan biosynthetic process"/>
    <property type="evidence" value="ECO:0007669"/>
    <property type="project" value="UniProtKB-UniRule"/>
</dbReference>
<name>F2JNQ1_CELLD</name>
<comment type="caution">
    <text evidence="6">Lacks conserved residue(s) required for the propagation of feature annotation.</text>
</comment>
<dbReference type="GO" id="GO:0071555">
    <property type="term" value="P:cell wall organization"/>
    <property type="evidence" value="ECO:0007669"/>
    <property type="project" value="UniProtKB-KW"/>
</dbReference>
<accession>F2JNQ1</accession>
<dbReference type="AlphaFoldDB" id="F2JNQ1"/>
<proteinExistence type="inferred from homology"/>
<organism evidence="8 9">
    <name type="scientific">Cellulosilyticum lentocellum (strain ATCC 49066 / DSM 5427 / NCIMB 11756 / RHM5)</name>
    <name type="common">Clostridium lentocellum</name>
    <dbReference type="NCBI Taxonomy" id="642492"/>
    <lineage>
        <taxon>Bacteria</taxon>
        <taxon>Bacillati</taxon>
        <taxon>Bacillota</taxon>
        <taxon>Clostridia</taxon>
        <taxon>Lachnospirales</taxon>
        <taxon>Cellulosilyticaceae</taxon>
        <taxon>Cellulosilyticum</taxon>
    </lineage>
</organism>
<comment type="domain">
    <text evidence="6">Has an N-terminal Jag-N domain and 2 RNA-binding domains (KH and R3H).</text>
</comment>
<comment type="similarity">
    <text evidence="6">Belongs to the KhpB RNA-binding protein family.</text>
</comment>
<dbReference type="CDD" id="cd02414">
    <property type="entry name" value="KH-II_Jag"/>
    <property type="match status" value="1"/>
</dbReference>
<dbReference type="InterPro" id="IPR032782">
    <property type="entry name" value="KhpB_N"/>
</dbReference>
<dbReference type="Gene3D" id="3.30.300.20">
    <property type="match status" value="1"/>
</dbReference>
<dbReference type="SMART" id="SM01245">
    <property type="entry name" value="Jag_N"/>
    <property type="match status" value="1"/>
</dbReference>
<dbReference type="InterPro" id="IPR038008">
    <property type="entry name" value="Jag_KH"/>
</dbReference>
<evidence type="ECO:0000256" key="2">
    <source>
        <dbReference type="ARBA" id="ARBA00022884"/>
    </source>
</evidence>
<evidence type="ECO:0000256" key="5">
    <source>
        <dbReference type="ARBA" id="ARBA00023316"/>
    </source>
</evidence>
<reference evidence="8 9" key="1">
    <citation type="journal article" date="2011" name="J. Bacteriol.">
        <title>Complete genome sequence of the cellulose-degrading bacterium Cellulosilyticum lentocellum.</title>
        <authorList>
            <consortium name="US DOE Joint Genome Institute"/>
            <person name="Miller D.A."/>
            <person name="Suen G."/>
            <person name="Bruce D."/>
            <person name="Copeland A."/>
            <person name="Cheng J.F."/>
            <person name="Detter C."/>
            <person name="Goodwin L.A."/>
            <person name="Han C.S."/>
            <person name="Hauser L.J."/>
            <person name="Land M.L."/>
            <person name="Lapidus A."/>
            <person name="Lucas S."/>
            <person name="Meincke L."/>
            <person name="Pitluck S."/>
            <person name="Tapia R."/>
            <person name="Teshima H."/>
            <person name="Woyke T."/>
            <person name="Fox B.G."/>
            <person name="Angert E.R."/>
            <person name="Currie C.R."/>
        </authorList>
    </citation>
    <scope>NUCLEOTIDE SEQUENCE [LARGE SCALE GENOMIC DNA]</scope>
    <source>
        <strain evidence="9">ATCC 49066 / DSM 5427 / NCIMB 11756 / RHM5</strain>
    </source>
</reference>
<dbReference type="InterPro" id="IPR034079">
    <property type="entry name" value="R3H_KhpB"/>
</dbReference>
<feature type="domain" description="R3H" evidence="7">
    <location>
        <begin position="190"/>
        <end position="256"/>
    </location>
</feature>
<dbReference type="Pfam" id="PF01424">
    <property type="entry name" value="R3H"/>
    <property type="match status" value="1"/>
</dbReference>
<keyword evidence="5 6" id="KW-0961">Cell wall biogenesis/degradation</keyword>
<dbReference type="eggNOG" id="COG1847">
    <property type="taxonomic scope" value="Bacteria"/>
</dbReference>
<evidence type="ECO:0000256" key="6">
    <source>
        <dbReference type="HAMAP-Rule" id="MF_00867"/>
    </source>
</evidence>
<dbReference type="SUPFAM" id="SSF82708">
    <property type="entry name" value="R3H domain"/>
    <property type="match status" value="1"/>
</dbReference>
<sequence>MKSIEKVARTVDEAITEALIELGASTDEVNIEIISKGSKGLLGIGAKQAKVKVTLKEDVVKEDIELQVSKVEAKVEPVIKEKPASTKKAEVIKDSEDAVIVTEEELNRVIERAKDFLYKLLKEMNIDCEVKAQVVNNNRISICLEGKNMGTIIGKRGETLDAIQYLVNIVANKERQEYIKIMLDTENYRARREETLKNLAYKLSKKAQKTRKPIILEPMNPYDRRIIHSALQDSKIVKTHSEGKEPFRRVVITPNYQNRSYR</sequence>
<dbReference type="SMART" id="SM00393">
    <property type="entry name" value="R3H"/>
    <property type="match status" value="1"/>
</dbReference>
<dbReference type="HAMAP" id="MF_00867">
    <property type="entry name" value="KhpB"/>
    <property type="match status" value="1"/>
</dbReference>
<comment type="function">
    <text evidence="6">A probable RNA chaperone. Forms a complex with KhpA which binds to cellular RNA and controls its expression. Plays a role in peptidoglycan (PG) homeostasis and cell length regulation.</text>
</comment>
<dbReference type="InterPro" id="IPR001374">
    <property type="entry name" value="R3H_dom"/>
</dbReference>
<keyword evidence="4 6" id="KW-0143">Chaperone</keyword>
<dbReference type="PANTHER" id="PTHR35800:SF1">
    <property type="entry name" value="RNA-BINDING PROTEIN KHPB"/>
    <property type="match status" value="1"/>
</dbReference>
<evidence type="ECO:0000256" key="3">
    <source>
        <dbReference type="ARBA" id="ARBA00022960"/>
    </source>
</evidence>
<dbReference type="RefSeq" id="WP_013659209.1">
    <property type="nucleotide sequence ID" value="NC_015275.1"/>
</dbReference>
<dbReference type="Gene3D" id="3.30.30.80">
    <property type="entry name" value="probable RNA-binding protein from clostridium symbiosum atcc 14940"/>
    <property type="match status" value="1"/>
</dbReference>
<dbReference type="PANTHER" id="PTHR35800">
    <property type="entry name" value="PROTEIN JAG"/>
    <property type="match status" value="1"/>
</dbReference>
<dbReference type="GO" id="GO:0005737">
    <property type="term" value="C:cytoplasm"/>
    <property type="evidence" value="ECO:0007669"/>
    <property type="project" value="UniProtKB-SubCell"/>
</dbReference>
<dbReference type="Gene3D" id="3.30.1370.50">
    <property type="entry name" value="R3H-like domain"/>
    <property type="match status" value="1"/>
</dbReference>
<dbReference type="PROSITE" id="PS51061">
    <property type="entry name" value="R3H"/>
    <property type="match status" value="1"/>
</dbReference>
<dbReference type="InterPro" id="IPR036867">
    <property type="entry name" value="R3H_dom_sf"/>
</dbReference>
<dbReference type="HOGENOM" id="CLU_042512_0_0_9"/>
<evidence type="ECO:0000259" key="7">
    <source>
        <dbReference type="PROSITE" id="PS51061"/>
    </source>
</evidence>
<dbReference type="InterPro" id="IPR038247">
    <property type="entry name" value="Jag_N_dom_sf"/>
</dbReference>
<dbReference type="NCBIfam" id="NF041568">
    <property type="entry name" value="Jag_EloR"/>
    <property type="match status" value="1"/>
</dbReference>
<dbReference type="GO" id="GO:0008360">
    <property type="term" value="P:regulation of cell shape"/>
    <property type="evidence" value="ECO:0007669"/>
    <property type="project" value="UniProtKB-KW"/>
</dbReference>
<keyword evidence="3 6" id="KW-0133">Cell shape</keyword>
<gene>
    <name evidence="6" type="primary">khpB</name>
    <name evidence="6" type="synonym">eloR</name>
    <name evidence="8" type="ordered locus">Clole_4269</name>
</gene>
<dbReference type="InterPro" id="IPR015946">
    <property type="entry name" value="KH_dom-like_a/b"/>
</dbReference>
<protein>
    <recommendedName>
        <fullName evidence="6">RNA-binding protein KhpB</fullName>
    </recommendedName>
    <alternativeName>
        <fullName evidence="6">RNA-binding protein EloR</fullName>
    </alternativeName>
</protein>
<keyword evidence="2 6" id="KW-0694">RNA-binding</keyword>
<comment type="subunit">
    <text evidence="6">Forms a complex with KhpA.</text>
</comment>